<keyword evidence="2" id="KW-0902">Two-component regulatory system</keyword>
<keyword evidence="4 7" id="KW-0238">DNA-binding</keyword>
<dbReference type="PANTHER" id="PTHR48111">
    <property type="entry name" value="REGULATOR OF RPOS"/>
    <property type="match status" value="1"/>
</dbReference>
<evidence type="ECO:0000256" key="3">
    <source>
        <dbReference type="ARBA" id="ARBA00023015"/>
    </source>
</evidence>
<dbReference type="InterPro" id="IPR011006">
    <property type="entry name" value="CheY-like_superfamily"/>
</dbReference>
<comment type="caution">
    <text evidence="10">The sequence shown here is derived from an EMBL/GenBank/DDBJ whole genome shotgun (WGS) entry which is preliminary data.</text>
</comment>
<keyword evidence="3" id="KW-0805">Transcription regulation</keyword>
<dbReference type="InterPro" id="IPR039420">
    <property type="entry name" value="WalR-like"/>
</dbReference>
<protein>
    <submittedName>
        <fullName evidence="10">Response regulator with CheY-like receiver domain and winged-helix DNA-binding domain</fullName>
    </submittedName>
</protein>
<dbReference type="AlphaFoldDB" id="A0A010ZRV9"/>
<evidence type="ECO:0000259" key="9">
    <source>
        <dbReference type="PROSITE" id="PS51755"/>
    </source>
</evidence>
<evidence type="ECO:0000313" key="10">
    <source>
        <dbReference type="EMBL" id="EXG79957.1"/>
    </source>
</evidence>
<evidence type="ECO:0000256" key="7">
    <source>
        <dbReference type="PROSITE-ProRule" id="PRU01091"/>
    </source>
</evidence>
<dbReference type="GO" id="GO:0032993">
    <property type="term" value="C:protein-DNA complex"/>
    <property type="evidence" value="ECO:0007669"/>
    <property type="project" value="TreeGrafter"/>
</dbReference>
<dbReference type="PATRIC" id="fig|927661.3.peg.993"/>
<keyword evidence="1 6" id="KW-0597">Phosphoprotein</keyword>
<dbReference type="InterPro" id="IPR001867">
    <property type="entry name" value="OmpR/PhoB-type_DNA-bd"/>
</dbReference>
<dbReference type="RefSeq" id="WP_035848720.1">
    <property type="nucleotide sequence ID" value="NZ_KK073874.1"/>
</dbReference>
<dbReference type="CDD" id="cd00383">
    <property type="entry name" value="trans_reg_C"/>
    <property type="match status" value="1"/>
</dbReference>
<evidence type="ECO:0000256" key="4">
    <source>
        <dbReference type="ARBA" id="ARBA00023125"/>
    </source>
</evidence>
<feature type="domain" description="OmpR/PhoB-type" evidence="9">
    <location>
        <begin position="126"/>
        <end position="225"/>
    </location>
</feature>
<dbReference type="Pfam" id="PF00486">
    <property type="entry name" value="Trans_reg_C"/>
    <property type="match status" value="1"/>
</dbReference>
<evidence type="ECO:0000313" key="11">
    <source>
        <dbReference type="Proteomes" id="UP000021053"/>
    </source>
</evidence>
<evidence type="ECO:0000256" key="6">
    <source>
        <dbReference type="PROSITE-ProRule" id="PRU00169"/>
    </source>
</evidence>
<dbReference type="InterPro" id="IPR001789">
    <property type="entry name" value="Sig_transdc_resp-reg_receiver"/>
</dbReference>
<dbReference type="OrthoDB" id="4127044at2"/>
<accession>A0A010ZRV9</accession>
<dbReference type="SMART" id="SM00448">
    <property type="entry name" value="REC"/>
    <property type="match status" value="1"/>
</dbReference>
<dbReference type="InterPro" id="IPR036388">
    <property type="entry name" value="WH-like_DNA-bd_sf"/>
</dbReference>
<evidence type="ECO:0000256" key="5">
    <source>
        <dbReference type="ARBA" id="ARBA00023163"/>
    </source>
</evidence>
<feature type="domain" description="Response regulatory" evidence="8">
    <location>
        <begin position="3"/>
        <end position="116"/>
    </location>
</feature>
<dbReference type="Gene3D" id="1.10.10.10">
    <property type="entry name" value="Winged helix-like DNA-binding domain superfamily/Winged helix DNA-binding domain"/>
    <property type="match status" value="1"/>
</dbReference>
<keyword evidence="11" id="KW-1185">Reference proteome</keyword>
<dbReference type="PROSITE" id="PS51755">
    <property type="entry name" value="OMPR_PHOB"/>
    <property type="match status" value="1"/>
</dbReference>
<proteinExistence type="predicted"/>
<keyword evidence="5" id="KW-0804">Transcription</keyword>
<dbReference type="GO" id="GO:0005829">
    <property type="term" value="C:cytosol"/>
    <property type="evidence" value="ECO:0007669"/>
    <property type="project" value="TreeGrafter"/>
</dbReference>
<dbReference type="GO" id="GO:0000156">
    <property type="term" value="F:phosphorelay response regulator activity"/>
    <property type="evidence" value="ECO:0007669"/>
    <property type="project" value="TreeGrafter"/>
</dbReference>
<dbReference type="Gene3D" id="3.40.50.2300">
    <property type="match status" value="1"/>
</dbReference>
<dbReference type="HOGENOM" id="CLU_000445_30_4_11"/>
<dbReference type="SMART" id="SM00862">
    <property type="entry name" value="Trans_reg_C"/>
    <property type="match status" value="1"/>
</dbReference>
<dbReference type="GO" id="GO:0006355">
    <property type="term" value="P:regulation of DNA-templated transcription"/>
    <property type="evidence" value="ECO:0007669"/>
    <property type="project" value="InterPro"/>
</dbReference>
<name>A0A010ZRV9_9ACTN</name>
<dbReference type="Gene3D" id="6.10.250.690">
    <property type="match status" value="1"/>
</dbReference>
<gene>
    <name evidence="10" type="ORF">CryarDRAFT_1010</name>
</gene>
<sequence>MSKLLVVEDNPDIALGLKLLFERAGHNVEHAQDGREGLRLVHKVRPDLVVLDIGLPIMDGWQVLERVRDISDVPVLLLTAHGQERDKVRGLHGGADDYLTKPFTNGELLARVTALLRRSSAPDWSEEIYDDGRLQLDPVRRSVTVDGESVHLTPIEFRLLNTLARHKGAVLSPSQLLSQVWDDPTGIGAERVKFAVLRLRRRLGWSDPSDSPIESVRGVGYRYRPPA</sequence>
<evidence type="ECO:0000256" key="2">
    <source>
        <dbReference type="ARBA" id="ARBA00023012"/>
    </source>
</evidence>
<evidence type="ECO:0000259" key="8">
    <source>
        <dbReference type="PROSITE" id="PS50110"/>
    </source>
</evidence>
<dbReference type="GO" id="GO:0000976">
    <property type="term" value="F:transcription cis-regulatory region binding"/>
    <property type="evidence" value="ECO:0007669"/>
    <property type="project" value="TreeGrafter"/>
</dbReference>
<evidence type="ECO:0000256" key="1">
    <source>
        <dbReference type="ARBA" id="ARBA00022553"/>
    </source>
</evidence>
<dbReference type="PANTHER" id="PTHR48111:SF1">
    <property type="entry name" value="TWO-COMPONENT RESPONSE REGULATOR ORR33"/>
    <property type="match status" value="1"/>
</dbReference>
<feature type="modified residue" description="4-aspartylphosphate" evidence="6">
    <location>
        <position position="52"/>
    </location>
</feature>
<organism evidence="10 11">
    <name type="scientific">Cryptosporangium arvum DSM 44712</name>
    <dbReference type="NCBI Taxonomy" id="927661"/>
    <lineage>
        <taxon>Bacteria</taxon>
        <taxon>Bacillati</taxon>
        <taxon>Actinomycetota</taxon>
        <taxon>Actinomycetes</taxon>
        <taxon>Cryptosporangiales</taxon>
        <taxon>Cryptosporangiaceae</taxon>
        <taxon>Cryptosporangium</taxon>
    </lineage>
</organism>
<dbReference type="Proteomes" id="UP000021053">
    <property type="component" value="Unassembled WGS sequence"/>
</dbReference>
<feature type="DNA-binding region" description="OmpR/PhoB-type" evidence="7">
    <location>
        <begin position="126"/>
        <end position="225"/>
    </location>
</feature>
<dbReference type="Pfam" id="PF00072">
    <property type="entry name" value="Response_reg"/>
    <property type="match status" value="1"/>
</dbReference>
<dbReference type="CDD" id="cd17574">
    <property type="entry name" value="REC_OmpR"/>
    <property type="match status" value="1"/>
</dbReference>
<dbReference type="PROSITE" id="PS50110">
    <property type="entry name" value="RESPONSE_REGULATORY"/>
    <property type="match status" value="1"/>
</dbReference>
<dbReference type="EMBL" id="JFBT01000001">
    <property type="protein sequence ID" value="EXG79957.1"/>
    <property type="molecule type" value="Genomic_DNA"/>
</dbReference>
<dbReference type="SUPFAM" id="SSF52172">
    <property type="entry name" value="CheY-like"/>
    <property type="match status" value="1"/>
</dbReference>
<reference evidence="10 11" key="1">
    <citation type="submission" date="2013-07" db="EMBL/GenBank/DDBJ databases">
        <authorList>
            <consortium name="DOE Joint Genome Institute"/>
            <person name="Eisen J."/>
            <person name="Huntemann M."/>
            <person name="Han J."/>
            <person name="Chen A."/>
            <person name="Kyrpides N."/>
            <person name="Mavromatis K."/>
            <person name="Markowitz V."/>
            <person name="Palaniappan K."/>
            <person name="Ivanova N."/>
            <person name="Schaumberg A."/>
            <person name="Pati A."/>
            <person name="Liolios K."/>
            <person name="Nordberg H.P."/>
            <person name="Cantor M.N."/>
            <person name="Hua S.X."/>
            <person name="Woyke T."/>
        </authorList>
    </citation>
    <scope>NUCLEOTIDE SEQUENCE [LARGE SCALE GENOMIC DNA]</scope>
    <source>
        <strain evidence="10 11">DSM 44712</strain>
    </source>
</reference>